<dbReference type="GO" id="GO:0016020">
    <property type="term" value="C:membrane"/>
    <property type="evidence" value="ECO:0007669"/>
    <property type="project" value="InterPro"/>
</dbReference>
<name>A0A8K0F1R0_BRALA</name>
<dbReference type="Pfam" id="PF00005">
    <property type="entry name" value="ABC_tran"/>
    <property type="match status" value="1"/>
</dbReference>
<accession>A0A8K0F1R0</accession>
<dbReference type="PANTHER" id="PTHR19229:SF36">
    <property type="entry name" value="ATP-BINDING CASSETTE SUB-FAMILY A MEMBER 2"/>
    <property type="match status" value="1"/>
</dbReference>
<organism evidence="4 5">
    <name type="scientific">Branchiostoma lanceolatum</name>
    <name type="common">Common lancelet</name>
    <name type="synonym">Amphioxus lanceolatum</name>
    <dbReference type="NCBI Taxonomy" id="7740"/>
    <lineage>
        <taxon>Eukaryota</taxon>
        <taxon>Metazoa</taxon>
        <taxon>Chordata</taxon>
        <taxon>Cephalochordata</taxon>
        <taxon>Leptocardii</taxon>
        <taxon>Amphioxiformes</taxon>
        <taxon>Branchiostomatidae</taxon>
        <taxon>Branchiostoma</taxon>
    </lineage>
</organism>
<dbReference type="GO" id="GO:0005524">
    <property type="term" value="F:ATP binding"/>
    <property type="evidence" value="ECO:0007669"/>
    <property type="project" value="InterPro"/>
</dbReference>
<dbReference type="InterPro" id="IPR027417">
    <property type="entry name" value="P-loop_NTPase"/>
</dbReference>
<dbReference type="OrthoDB" id="10255969at2759"/>
<feature type="domain" description="ABC transporter" evidence="3">
    <location>
        <begin position="227"/>
        <end position="348"/>
    </location>
</feature>
<gene>
    <name evidence="4" type="primary">ABCA4</name>
    <name evidence="4" type="ORF">BLAG_LOCUS22946</name>
</gene>
<dbReference type="AlphaFoldDB" id="A0A8K0F1R0"/>
<proteinExistence type="predicted"/>
<dbReference type="Proteomes" id="UP000838412">
    <property type="component" value="Chromosome 7"/>
</dbReference>
<dbReference type="GO" id="GO:0016887">
    <property type="term" value="F:ATP hydrolysis activity"/>
    <property type="evidence" value="ECO:0007669"/>
    <property type="project" value="InterPro"/>
</dbReference>
<evidence type="ECO:0000313" key="4">
    <source>
        <dbReference type="EMBL" id="CAH1270759.1"/>
    </source>
</evidence>
<dbReference type="GO" id="GO:0005319">
    <property type="term" value="F:lipid transporter activity"/>
    <property type="evidence" value="ECO:0007669"/>
    <property type="project" value="TreeGrafter"/>
</dbReference>
<keyword evidence="5" id="KW-1185">Reference proteome</keyword>
<dbReference type="GO" id="GO:0140359">
    <property type="term" value="F:ABC-type transporter activity"/>
    <property type="evidence" value="ECO:0007669"/>
    <property type="project" value="InterPro"/>
</dbReference>
<dbReference type="PANTHER" id="PTHR19229">
    <property type="entry name" value="ATP-BINDING CASSETTE TRANSPORTER SUBFAMILY A ABCA"/>
    <property type="match status" value="1"/>
</dbReference>
<dbReference type="Gene3D" id="3.40.50.300">
    <property type="entry name" value="P-loop containing nucleotide triphosphate hydrolases"/>
    <property type="match status" value="5"/>
</dbReference>
<dbReference type="InterPro" id="IPR026082">
    <property type="entry name" value="ABCA"/>
</dbReference>
<evidence type="ECO:0000259" key="3">
    <source>
        <dbReference type="Pfam" id="PF00005"/>
    </source>
</evidence>
<evidence type="ECO:0000256" key="1">
    <source>
        <dbReference type="ARBA" id="ARBA00022448"/>
    </source>
</evidence>
<keyword evidence="2" id="KW-0677">Repeat</keyword>
<protein>
    <submittedName>
        <fullName evidence="4">ABCA4 protein</fullName>
    </submittedName>
</protein>
<dbReference type="InterPro" id="IPR003439">
    <property type="entry name" value="ABC_transporter-like_ATP-bd"/>
</dbReference>
<keyword evidence="1" id="KW-0813">Transport</keyword>
<dbReference type="EMBL" id="OV696692">
    <property type="protein sequence ID" value="CAH1270759.1"/>
    <property type="molecule type" value="Genomic_DNA"/>
</dbReference>
<evidence type="ECO:0000313" key="5">
    <source>
        <dbReference type="Proteomes" id="UP000838412"/>
    </source>
</evidence>
<evidence type="ECO:0000256" key="2">
    <source>
        <dbReference type="ARBA" id="ARBA00022737"/>
    </source>
</evidence>
<sequence length="389" mass="43491">MSILTGLFPPTSGKTTTMSILTGLFPPTSGTATVNGHSILTNMDEIRTLSFFCSHGFYFLSPRENHDHVHPDWPVPSDLWYGHRKTTTMSILTGLFPPTSGTATVNGHSILTSMDEIRTLSFFCSHGFYFFSLREDHDHVHPDWPVPPDLWYGDRKTTTMSILTGLFPPTSGTATVNGHSILTSMDEIRTLSFFCSHGFYFFSLREDHDHVHPDWPVPPDLWYGHRKTTTMSILTGLFPPTSGTATVNGHSILTNMDEIRSSLGLCPQHNILFDRLTVREHLYFAITLKGKTGDEAKREIAQMLQDLQLENKASTVSAQLSGGMKRKLSCSMALIDSSQVVILDEPMAGGSQVVILDEPTAGMDPYARRATWDLLLKYKENRTMLLTYE</sequence>
<dbReference type="SUPFAM" id="SSF52540">
    <property type="entry name" value="P-loop containing nucleoside triphosphate hydrolases"/>
    <property type="match status" value="2"/>
</dbReference>
<reference evidence="4" key="1">
    <citation type="submission" date="2022-01" db="EMBL/GenBank/DDBJ databases">
        <authorList>
            <person name="Braso-Vives M."/>
        </authorList>
    </citation>
    <scope>NUCLEOTIDE SEQUENCE</scope>
</reference>